<evidence type="ECO:0000313" key="6">
    <source>
        <dbReference type="Proteomes" id="UP001549921"/>
    </source>
</evidence>
<accession>A0ABD0SKN1</accession>
<comment type="subcellular location">
    <subcellularLocation>
        <location evidence="1">Nucleus</location>
    </subcellularLocation>
</comment>
<gene>
    <name evidence="5" type="ORF">ABMA28_008325</name>
</gene>
<evidence type="ECO:0000259" key="4">
    <source>
        <dbReference type="Pfam" id="PF08236"/>
    </source>
</evidence>
<organism evidence="5 6">
    <name type="scientific">Loxostege sticticalis</name>
    <name type="common">Beet webworm moth</name>
    <dbReference type="NCBI Taxonomy" id="481309"/>
    <lineage>
        <taxon>Eukaryota</taxon>
        <taxon>Metazoa</taxon>
        <taxon>Ecdysozoa</taxon>
        <taxon>Arthropoda</taxon>
        <taxon>Hexapoda</taxon>
        <taxon>Insecta</taxon>
        <taxon>Pterygota</taxon>
        <taxon>Neoptera</taxon>
        <taxon>Endopterygota</taxon>
        <taxon>Lepidoptera</taxon>
        <taxon>Glossata</taxon>
        <taxon>Ditrysia</taxon>
        <taxon>Pyraloidea</taxon>
        <taxon>Crambidae</taxon>
        <taxon>Pyraustinae</taxon>
        <taxon>Loxostege</taxon>
    </lineage>
</organism>
<dbReference type="EMBL" id="JBEDNZ010000021">
    <property type="protein sequence ID" value="KAL0819046.1"/>
    <property type="molecule type" value="Genomic_DNA"/>
</dbReference>
<dbReference type="AlphaFoldDB" id="A0ABD0SKN1"/>
<evidence type="ECO:0000256" key="3">
    <source>
        <dbReference type="SAM" id="MobiDB-lite"/>
    </source>
</evidence>
<dbReference type="Proteomes" id="UP001549921">
    <property type="component" value="Unassembled WGS sequence"/>
</dbReference>
<proteinExistence type="predicted"/>
<evidence type="ECO:0000256" key="1">
    <source>
        <dbReference type="ARBA" id="ARBA00004123"/>
    </source>
</evidence>
<dbReference type="Pfam" id="PF08236">
    <property type="entry name" value="SRI"/>
    <property type="match status" value="1"/>
</dbReference>
<evidence type="ECO:0000256" key="2">
    <source>
        <dbReference type="ARBA" id="ARBA00023242"/>
    </source>
</evidence>
<reference evidence="5 6" key="1">
    <citation type="submission" date="2024-06" db="EMBL/GenBank/DDBJ databases">
        <title>A chromosome-level genome assembly of beet webworm, Loxostege sticticalis.</title>
        <authorList>
            <person name="Zhang Y."/>
        </authorList>
    </citation>
    <scope>NUCLEOTIDE SEQUENCE [LARGE SCALE GENOMIC DNA]</scope>
    <source>
        <strain evidence="5">AQ028</strain>
        <tissue evidence="5">Male pupae</tissue>
    </source>
</reference>
<dbReference type="InterPro" id="IPR013257">
    <property type="entry name" value="SRI"/>
</dbReference>
<keyword evidence="2" id="KW-0539">Nucleus</keyword>
<feature type="domain" description="Set2 Rpb1 interacting" evidence="4">
    <location>
        <begin position="418"/>
        <end position="479"/>
    </location>
</feature>
<name>A0ABD0SKN1_LOXSC</name>
<evidence type="ECO:0000313" key="5">
    <source>
        <dbReference type="EMBL" id="KAL0819046.1"/>
    </source>
</evidence>
<protein>
    <recommendedName>
        <fullName evidence="4">Set2 Rpb1 interacting domain-containing protein</fullName>
    </recommendedName>
</protein>
<comment type="caution">
    <text evidence="5">The sequence shown here is derived from an EMBL/GenBank/DDBJ whole genome shotgun (WGS) entry which is preliminary data.</text>
</comment>
<feature type="region of interest" description="Disordered" evidence="3">
    <location>
        <begin position="330"/>
        <end position="350"/>
    </location>
</feature>
<sequence>MNTSQINRSMDMSDSDHLIDKLISENDDTIMPLPDIGAEPHLLMSKVRKHYLEYVIKLLSVNYENNQKLLNKNIYLPSAIWRCAKLIEMNAAQTCMVVQLYRKSIVDEIKELKSDTKNGRLYRKLYDCLRKPPENEKKSQTVPINTSDCMCQCACNARKKRRKLSQSPSFNQSEKPGSEKIIENQLKINQPIFNIPVIENLQVDSPQMAKEKCFANEAIPQTQTMPIILNEPNISSMKPSTRMSIESQDSDELMMQLEKLFQGDSQEDDIFEGGLCDAYDSILHDDGSKKAITNEIQSAPIPESVIENHAAQIKSLDERLASLAGLLVTNNDSNVPQEKPEETPKPKKHSSSSKWICEEYFLKSKLFELLDEIGDNNRKKLARIKEMLTNLFGDDSDDEGVLSPLEETPEFVISCKERIAPWVVKLLTPYYIKGRIRGKALFKALAKHLIRLIYQCSRYPHEYEVNSFVSDFLENHKMIRCEADFKQFRIENL</sequence>